<protein>
    <submittedName>
        <fullName evidence="3">Uncharacterized protein</fullName>
    </submittedName>
</protein>
<keyword evidence="4" id="KW-1185">Reference proteome</keyword>
<feature type="coiled-coil region" evidence="1">
    <location>
        <begin position="742"/>
        <end position="802"/>
    </location>
</feature>
<sequence length="851" mass="98067">MKSSSRRKKGKSDIKEEPAGYEMVSTRKRMLHLIPFIPSKILDFLSHETLLKGLGVWEFVNTEFYQEVNANLITQLVDTYDSKLKHSFVNGLKIRVSKADLGRAFGLPLKKRRCLRDVTLSEEIIEFLEDFVSIWVLLHEDTWMMPREVLNWMSMIRDGNPEKVDWAGLLWFMVERELTRGAELEDCYYAVHLQCLIKSQCGEVFIRQEPENLELDECEGQEKDKIALGRSDIDLSVGLLNLEKKEEVVDAEYQQEEEEEQWPSGRNDEEALMILDDQEDKREDCKNPVEEEINKDDFHVLANGDENSIQRIEVGETVLSLFTTGKEGMMMLDDQEESKDEMVDAEEEEEQCPSGRNYESFSRPGTCKEGMMILDDQEEMKEVYANLVGEEETKDASHVLANGGENLILRIEVDEPVLSLCTTGKEGMMILDDQEQCPSGRNYESFLQSGTCNMMISDDQEEKKEAYERLVGEEETKDESHVLAKDGMMILDDQEGYENLAGEEDTKDQSHVLANGDGNLFQIMELNEPVLLLSTTGEEDALFFDHEEKNEESRGFLYKEGPGGECREEEEREDEFYALANGNGNLQQRMESDKSLLQLRTTTREEGVTLIDLEEKKEESEDDERENNGNSLLKPEVSQVPLNGEPHGSGSSKRWADEHNNCTNKRLRADCVQQPLDFGTTMTEIQQLLSHAKMAKEAHDLRMEQQMLHRQTLTLECHKRDTIIASLKRTKFEEVQKREAVILRLERELSTMNNIMNGYRNALRGVKREFVQCRELARIRSLKQEEERNAMCLALKEKAKEAEEGYVVEFEMYEDKVIAMSIRLMNLSSKVDELKELWARHNVLKKGSVDE</sequence>
<reference evidence="3 4" key="1">
    <citation type="submission" date="2018-04" db="EMBL/GenBank/DDBJ databases">
        <authorList>
            <person name="Vogel A."/>
        </authorList>
    </citation>
    <scope>NUCLEOTIDE SEQUENCE [LARGE SCALE GENOMIC DNA]</scope>
</reference>
<evidence type="ECO:0000313" key="4">
    <source>
        <dbReference type="Proteomes" id="UP000595140"/>
    </source>
</evidence>
<gene>
    <name evidence="3" type="ORF">CCAM_LOCUS25882</name>
</gene>
<evidence type="ECO:0000313" key="3">
    <source>
        <dbReference type="EMBL" id="VFQ84106.1"/>
    </source>
</evidence>
<keyword evidence="1" id="KW-0175">Coiled coil</keyword>
<accession>A0A484M7V0</accession>
<dbReference type="EMBL" id="OOIL02002698">
    <property type="protein sequence ID" value="VFQ84106.1"/>
    <property type="molecule type" value="Genomic_DNA"/>
</dbReference>
<evidence type="ECO:0000256" key="2">
    <source>
        <dbReference type="SAM" id="MobiDB-lite"/>
    </source>
</evidence>
<dbReference type="Proteomes" id="UP000595140">
    <property type="component" value="Unassembled WGS sequence"/>
</dbReference>
<evidence type="ECO:0000256" key="1">
    <source>
        <dbReference type="SAM" id="Coils"/>
    </source>
</evidence>
<name>A0A484M7V0_9ASTE</name>
<feature type="region of interest" description="Disordered" evidence="2">
    <location>
        <begin position="613"/>
        <end position="657"/>
    </location>
</feature>
<proteinExistence type="predicted"/>
<dbReference type="AlphaFoldDB" id="A0A484M7V0"/>
<dbReference type="PANTHER" id="PTHR35120">
    <property type="entry name" value="HISTONE ACETYLTRANSFERASE KAT6B-LIKE"/>
    <property type="match status" value="1"/>
</dbReference>
<dbReference type="PANTHER" id="PTHR35120:SF2">
    <property type="entry name" value="AMINOTRANSFERASE-LIKE PLANT MOBILE DOMAIN-CONTAINING PROTEIN"/>
    <property type="match status" value="1"/>
</dbReference>
<dbReference type="OrthoDB" id="1295010at2759"/>
<organism evidence="3 4">
    <name type="scientific">Cuscuta campestris</name>
    <dbReference type="NCBI Taxonomy" id="132261"/>
    <lineage>
        <taxon>Eukaryota</taxon>
        <taxon>Viridiplantae</taxon>
        <taxon>Streptophyta</taxon>
        <taxon>Embryophyta</taxon>
        <taxon>Tracheophyta</taxon>
        <taxon>Spermatophyta</taxon>
        <taxon>Magnoliopsida</taxon>
        <taxon>eudicotyledons</taxon>
        <taxon>Gunneridae</taxon>
        <taxon>Pentapetalae</taxon>
        <taxon>asterids</taxon>
        <taxon>lamiids</taxon>
        <taxon>Solanales</taxon>
        <taxon>Convolvulaceae</taxon>
        <taxon>Cuscuteae</taxon>
        <taxon>Cuscuta</taxon>
        <taxon>Cuscuta subgen. Grammica</taxon>
        <taxon>Cuscuta sect. Cleistogrammica</taxon>
    </lineage>
</organism>